<dbReference type="Proteomes" id="UP000501237">
    <property type="component" value="Chromosome"/>
</dbReference>
<proteinExistence type="predicted"/>
<reference evidence="2 3" key="1">
    <citation type="journal article" date="2020" name="Microbiol. Resour. Announc.">
        <title>Complete genome sequence of Pseudomonas otitidis strain MrB4, isolated from Lake Biwa in Japan.</title>
        <authorList>
            <person name="Miyazaki K."/>
            <person name="Hase E."/>
            <person name="Maruya T."/>
        </authorList>
    </citation>
    <scope>NUCLEOTIDE SEQUENCE [LARGE SCALE GENOMIC DNA]</scope>
    <source>
        <strain evidence="2 3">MrB4</strain>
    </source>
</reference>
<dbReference type="GeneID" id="57396002"/>
<evidence type="ECO:0000313" key="3">
    <source>
        <dbReference type="Proteomes" id="UP000501237"/>
    </source>
</evidence>
<gene>
    <name evidence="2" type="ORF">PtoMrB4_07880</name>
</gene>
<sequence length="174" mass="18986">MTFRLLGVAAALLLTSACSNYQYKTYAGNVDDPTVQILDLSGGATNAPVIYFDTVQYRALGVPYHRLLLAVRVDGEPLPNAGKHSILNYSGYQAIRLAPGQHSLEWCWVSMNKLGTGGGQCGFNAPNLSLEAGKRYIATWSSTTDIKGVSGREHMEINVTSFVLDRDTKKQIFP</sequence>
<dbReference type="KEGG" id="poj:PtoMrB4_07880"/>
<evidence type="ECO:0000313" key="2">
    <source>
        <dbReference type="EMBL" id="BCA26811.1"/>
    </source>
</evidence>
<evidence type="ECO:0008006" key="4">
    <source>
        <dbReference type="Google" id="ProtNLM"/>
    </source>
</evidence>
<feature type="chain" id="PRO_5025562384" description="Lipoprotein" evidence="1">
    <location>
        <begin position="22"/>
        <end position="174"/>
    </location>
</feature>
<dbReference type="PROSITE" id="PS51257">
    <property type="entry name" value="PROKAR_LIPOPROTEIN"/>
    <property type="match status" value="1"/>
</dbReference>
<accession>A0A679G7U1</accession>
<keyword evidence="1" id="KW-0732">Signal</keyword>
<dbReference type="EMBL" id="AP022642">
    <property type="protein sequence ID" value="BCA26811.1"/>
    <property type="molecule type" value="Genomic_DNA"/>
</dbReference>
<evidence type="ECO:0000256" key="1">
    <source>
        <dbReference type="SAM" id="SignalP"/>
    </source>
</evidence>
<protein>
    <recommendedName>
        <fullName evidence="4">Lipoprotein</fullName>
    </recommendedName>
</protein>
<dbReference type="RefSeq" id="WP_074972744.1">
    <property type="nucleotide sequence ID" value="NZ_AP022642.1"/>
</dbReference>
<dbReference type="AlphaFoldDB" id="A0A679G7U1"/>
<name>A0A679G7U1_9GAMM</name>
<organism evidence="2 3">
    <name type="scientific">Metapseudomonas otitidis</name>
    <dbReference type="NCBI Taxonomy" id="319939"/>
    <lineage>
        <taxon>Bacteria</taxon>
        <taxon>Pseudomonadati</taxon>
        <taxon>Pseudomonadota</taxon>
        <taxon>Gammaproteobacteria</taxon>
        <taxon>Pseudomonadales</taxon>
        <taxon>Pseudomonadaceae</taxon>
        <taxon>Metapseudomonas</taxon>
    </lineage>
</organism>
<feature type="signal peptide" evidence="1">
    <location>
        <begin position="1"/>
        <end position="21"/>
    </location>
</feature>